<organism evidence="1 2">
    <name type="scientific">Cryptolaemus montrouzieri</name>
    <dbReference type="NCBI Taxonomy" id="559131"/>
    <lineage>
        <taxon>Eukaryota</taxon>
        <taxon>Metazoa</taxon>
        <taxon>Ecdysozoa</taxon>
        <taxon>Arthropoda</taxon>
        <taxon>Hexapoda</taxon>
        <taxon>Insecta</taxon>
        <taxon>Pterygota</taxon>
        <taxon>Neoptera</taxon>
        <taxon>Endopterygota</taxon>
        <taxon>Coleoptera</taxon>
        <taxon>Polyphaga</taxon>
        <taxon>Cucujiformia</taxon>
        <taxon>Coccinelloidea</taxon>
        <taxon>Coccinellidae</taxon>
        <taxon>Scymninae</taxon>
        <taxon>Scymnini</taxon>
        <taxon>Cryptolaemus</taxon>
    </lineage>
</organism>
<protein>
    <submittedName>
        <fullName evidence="1">Uncharacterized protein</fullName>
    </submittedName>
</protein>
<reference evidence="1 2" key="1">
    <citation type="journal article" date="2021" name="BMC Biol.">
        <title>Horizontally acquired antibacterial genes associated with adaptive radiation of ladybird beetles.</title>
        <authorList>
            <person name="Li H.S."/>
            <person name="Tang X.F."/>
            <person name="Huang Y.H."/>
            <person name="Xu Z.Y."/>
            <person name="Chen M.L."/>
            <person name="Du X.Y."/>
            <person name="Qiu B.Y."/>
            <person name="Chen P.T."/>
            <person name="Zhang W."/>
            <person name="Slipinski A."/>
            <person name="Escalona H.E."/>
            <person name="Waterhouse R.M."/>
            <person name="Zwick A."/>
            <person name="Pang H."/>
        </authorList>
    </citation>
    <scope>NUCLEOTIDE SEQUENCE [LARGE SCALE GENOMIC DNA]</scope>
    <source>
        <strain evidence="1">SYSU2018</strain>
    </source>
</reference>
<dbReference type="EMBL" id="JABFTP020000062">
    <property type="protein sequence ID" value="KAL3274047.1"/>
    <property type="molecule type" value="Genomic_DNA"/>
</dbReference>
<proteinExistence type="predicted"/>
<dbReference type="Proteomes" id="UP001516400">
    <property type="component" value="Unassembled WGS sequence"/>
</dbReference>
<gene>
    <name evidence="1" type="ORF">HHI36_015466</name>
</gene>
<evidence type="ECO:0000313" key="2">
    <source>
        <dbReference type="Proteomes" id="UP001516400"/>
    </source>
</evidence>
<sequence>MEIEQDDRFIKVYAHLHIIENDKFEVIKRTAVPMKKQNSIQVLTPSLDVNYNTQKYFEISNDQVFQAISIGQNTYIYDPTIIKSMDKNPNCIIDQIYRRVDEPVCRNTLSTAKTMEGNPQTKHLAFHCKRAIQSSYNMREQTARSHSEQYWNPSRRSTLYHKNETKYAAIQGNRNVLSHWNL</sequence>
<accession>A0ABD2N6J2</accession>
<keyword evidence="2" id="KW-1185">Reference proteome</keyword>
<name>A0ABD2N6J2_9CUCU</name>
<dbReference type="AlphaFoldDB" id="A0ABD2N6J2"/>
<evidence type="ECO:0000313" key="1">
    <source>
        <dbReference type="EMBL" id="KAL3274047.1"/>
    </source>
</evidence>
<comment type="caution">
    <text evidence="1">The sequence shown here is derived from an EMBL/GenBank/DDBJ whole genome shotgun (WGS) entry which is preliminary data.</text>
</comment>